<reference evidence="1" key="2">
    <citation type="submission" date="2020-02" db="EMBL/GenBank/DDBJ databases">
        <title>Identification and distribution of gene clusters putatively required for synthesis of sphingolipid metabolism inhibitors in phylogenetically diverse species of the filamentous fungus Fusarium.</title>
        <authorList>
            <person name="Kim H.-S."/>
            <person name="Busman M."/>
            <person name="Brown D.W."/>
            <person name="Divon H."/>
            <person name="Uhlig S."/>
            <person name="Proctor R.H."/>
        </authorList>
    </citation>
    <scope>NUCLEOTIDE SEQUENCE</scope>
    <source>
        <strain evidence="1">NRRL 25174</strain>
    </source>
</reference>
<keyword evidence="2" id="KW-1185">Reference proteome</keyword>
<reference evidence="1" key="1">
    <citation type="journal article" date="2017" name="Mycologia">
        <title>Fusarium algeriense, sp. nov., a novel toxigenic crown rot pathogen of durum wheat from Algeria is nested in the Fusarium burgessii species complex.</title>
        <authorList>
            <person name="Laraba I."/>
            <person name="Keddad A."/>
            <person name="Boureghda H."/>
            <person name="Abdallah N."/>
            <person name="Vaughan M.M."/>
            <person name="Proctor R.H."/>
            <person name="Busman M."/>
            <person name="O'Donnell K."/>
        </authorList>
    </citation>
    <scope>NUCLEOTIDE SEQUENCE</scope>
    <source>
        <strain evidence="1">NRRL 25174</strain>
    </source>
</reference>
<dbReference type="OrthoDB" id="5431298at2759"/>
<proteinExistence type="predicted"/>
<dbReference type="EMBL" id="PVQB02000367">
    <property type="protein sequence ID" value="KAF4338128.1"/>
    <property type="molecule type" value="Genomic_DNA"/>
</dbReference>
<sequence length="86" mass="9663">MMPSITNTITAWAYLASVSIAMPANLARKPISECATDTWYYSCDTNVNYFDKDTCGEPTPASGKTRDYKEDKPLLLQFAVLYPWQA</sequence>
<gene>
    <name evidence="1" type="ORF">FBEOM_8027</name>
</gene>
<comment type="caution">
    <text evidence="1">The sequence shown here is derived from an EMBL/GenBank/DDBJ whole genome shotgun (WGS) entry which is preliminary data.</text>
</comment>
<accession>A0A9P5DXN3</accession>
<name>A0A9P5DXN3_9HYPO</name>
<dbReference type="Proteomes" id="UP000730481">
    <property type="component" value="Unassembled WGS sequence"/>
</dbReference>
<evidence type="ECO:0000313" key="1">
    <source>
        <dbReference type="EMBL" id="KAF4338128.1"/>
    </source>
</evidence>
<protein>
    <submittedName>
        <fullName evidence="1">Uncharacterized protein</fullName>
    </submittedName>
</protein>
<organism evidence="1 2">
    <name type="scientific">Fusarium beomiforme</name>
    <dbReference type="NCBI Taxonomy" id="44412"/>
    <lineage>
        <taxon>Eukaryota</taxon>
        <taxon>Fungi</taxon>
        <taxon>Dikarya</taxon>
        <taxon>Ascomycota</taxon>
        <taxon>Pezizomycotina</taxon>
        <taxon>Sordariomycetes</taxon>
        <taxon>Hypocreomycetidae</taxon>
        <taxon>Hypocreales</taxon>
        <taxon>Nectriaceae</taxon>
        <taxon>Fusarium</taxon>
        <taxon>Fusarium burgessii species complex</taxon>
    </lineage>
</organism>
<dbReference type="AlphaFoldDB" id="A0A9P5DXN3"/>
<evidence type="ECO:0000313" key="2">
    <source>
        <dbReference type="Proteomes" id="UP000730481"/>
    </source>
</evidence>